<organism evidence="2">
    <name type="scientific">Ralstonia solanacearum</name>
    <name type="common">Pseudomonas solanacearum</name>
    <dbReference type="NCBI Taxonomy" id="305"/>
    <lineage>
        <taxon>Bacteria</taxon>
        <taxon>Pseudomonadati</taxon>
        <taxon>Pseudomonadota</taxon>
        <taxon>Betaproteobacteria</taxon>
        <taxon>Burkholderiales</taxon>
        <taxon>Burkholderiaceae</taxon>
        <taxon>Ralstonia</taxon>
        <taxon>Ralstonia solanacearum species complex</taxon>
    </lineage>
</organism>
<evidence type="ECO:0000313" key="2">
    <source>
        <dbReference type="EMBL" id="CUV32384.1"/>
    </source>
</evidence>
<dbReference type="EMBL" id="LN899826">
    <property type="protein sequence ID" value="CUV38864.1"/>
    <property type="molecule type" value="Genomic_DNA"/>
</dbReference>
<proteinExistence type="predicted"/>
<dbReference type="EMBL" id="LN899822">
    <property type="protein sequence ID" value="CUV63769.1"/>
    <property type="molecule type" value="Genomic_DNA"/>
</dbReference>
<evidence type="ECO:0000313" key="3">
    <source>
        <dbReference type="EMBL" id="CUV38864.1"/>
    </source>
</evidence>
<evidence type="ECO:0000313" key="1">
    <source>
        <dbReference type="EMBL" id="CUV24078.1"/>
    </source>
</evidence>
<gene>
    <name evidence="4" type="ORF">RD1301_v1_3880003</name>
    <name evidence="1" type="ORF">RUN1744_v1_570028</name>
    <name evidence="2" type="ORF">TD1301_v1_40003</name>
    <name evidence="3" type="ORF">TF3108_v1_190027</name>
</gene>
<evidence type="ECO:0000313" key="4">
    <source>
        <dbReference type="EMBL" id="CUV63769.1"/>
    </source>
</evidence>
<accession>A0A0S4VCL7</accession>
<reference evidence="2" key="1">
    <citation type="submission" date="2015-10" db="EMBL/GenBank/DDBJ databases">
        <authorList>
            <person name="Gilbert D.G."/>
        </authorList>
    </citation>
    <scope>NUCLEOTIDE SEQUENCE</scope>
    <source>
        <strain evidence="2">Phyl III-seqv23</strain>
    </source>
</reference>
<name>A0A0S4VCL7_RALSL</name>
<dbReference type="EMBL" id="LN899825">
    <property type="protein sequence ID" value="CUV32384.1"/>
    <property type="molecule type" value="Genomic_DNA"/>
</dbReference>
<dbReference type="EMBL" id="LN899823">
    <property type="protein sequence ID" value="CUV24078.1"/>
    <property type="molecule type" value="Genomic_DNA"/>
</dbReference>
<sequence>MQRNSATGSVAAANPDVNAKRVMAMMLENRIRSVQLRKEATSVRPCFGYPCKNGAR</sequence>
<dbReference type="AlphaFoldDB" id="A0A0S4VCL7"/>
<protein>
    <submittedName>
        <fullName evidence="2">Uncharacterized protein</fullName>
    </submittedName>
</protein>